<proteinExistence type="predicted"/>
<organism evidence="1 2">
    <name type="scientific">Paraclostridium bifermentans</name>
    <name type="common">Clostridium bifermentans</name>
    <dbReference type="NCBI Taxonomy" id="1490"/>
    <lineage>
        <taxon>Bacteria</taxon>
        <taxon>Bacillati</taxon>
        <taxon>Bacillota</taxon>
        <taxon>Clostridia</taxon>
        <taxon>Peptostreptococcales</taxon>
        <taxon>Peptostreptococcaceae</taxon>
        <taxon>Paraclostridium</taxon>
    </lineage>
</organism>
<reference evidence="1 2" key="1">
    <citation type="submission" date="2023-04" db="EMBL/GenBank/DDBJ databases">
        <title>Bacteria Genome Submission.</title>
        <authorList>
            <person name="Isaac P."/>
        </authorList>
    </citation>
    <scope>NUCLEOTIDE SEQUENCE [LARGE SCALE GENOMIC DNA]</scope>
    <source>
        <strain evidence="1 2">SampleS7P1</strain>
    </source>
</reference>
<protein>
    <submittedName>
        <fullName evidence="1">Uncharacterized protein</fullName>
    </submittedName>
</protein>
<name>A0ABY8QZT7_PARBF</name>
<dbReference type="EMBL" id="CP124685">
    <property type="protein sequence ID" value="WGX74801.1"/>
    <property type="molecule type" value="Genomic_DNA"/>
</dbReference>
<keyword evidence="2" id="KW-1185">Reference proteome</keyword>
<sequence>MKLWENINIDGINRLNSRAHFLSFSSERLALIGEKSILITTNA</sequence>
<accession>A0ABY8QZT7</accession>
<evidence type="ECO:0000313" key="1">
    <source>
        <dbReference type="EMBL" id="WGX74801.1"/>
    </source>
</evidence>
<gene>
    <name evidence="1" type="ORF">QJS64_11705</name>
</gene>
<evidence type="ECO:0000313" key="2">
    <source>
        <dbReference type="Proteomes" id="UP001239169"/>
    </source>
</evidence>
<dbReference type="Proteomes" id="UP001239169">
    <property type="component" value="Chromosome"/>
</dbReference>